<reference evidence="2 3" key="1">
    <citation type="submission" date="2019-06" db="EMBL/GenBank/DDBJ databases">
        <title>Draft genome sequences of 15 bacterial species constituting the stable defined intestinal microbiota of the GM15 gnotobiotic mouse model.</title>
        <authorList>
            <person name="Elie C."/>
            <person name="Mathieu A."/>
            <person name="Saliou A."/>
            <person name="Darnaud M."/>
            <person name="Leulier F."/>
            <person name="Tamellini A."/>
        </authorList>
    </citation>
    <scope>NUCLEOTIDE SEQUENCE [LARGE SCALE GENOMIC DNA]</scope>
    <source>
        <strain evidence="2 3">JM4-15</strain>
    </source>
</reference>
<evidence type="ECO:0000256" key="1">
    <source>
        <dbReference type="SAM" id="MobiDB-lite"/>
    </source>
</evidence>
<feature type="region of interest" description="Disordered" evidence="1">
    <location>
        <begin position="169"/>
        <end position="201"/>
    </location>
</feature>
<organism evidence="2 3">
    <name type="scientific">Anaerotruncus colihominis</name>
    <dbReference type="NCBI Taxonomy" id="169435"/>
    <lineage>
        <taxon>Bacteria</taxon>
        <taxon>Bacillati</taxon>
        <taxon>Bacillota</taxon>
        <taxon>Clostridia</taxon>
        <taxon>Eubacteriales</taxon>
        <taxon>Oscillospiraceae</taxon>
        <taxon>Anaerotruncus</taxon>
    </lineage>
</organism>
<dbReference type="Proteomes" id="UP000462501">
    <property type="component" value="Unassembled WGS sequence"/>
</dbReference>
<gene>
    <name evidence="2" type="ORF">FMM72_00500</name>
</gene>
<evidence type="ECO:0000313" key="3">
    <source>
        <dbReference type="Proteomes" id="UP000462501"/>
    </source>
</evidence>
<dbReference type="EMBL" id="VIQT01000002">
    <property type="protein sequence ID" value="NDO37739.1"/>
    <property type="molecule type" value="Genomic_DNA"/>
</dbReference>
<name>A0A845SLP7_9FIRM</name>
<sequence>MNTMISNNMSRDELISYLTQFVDAIEHNWELSEEEAEFVDLHKKIIAELSRGRIYKVSNIEAVGSISKLHSPKEYNVRYFASLSAAKRELRRRAKELSKHPFVARPDEVAELGIDRGIAPSLTQSIVTNADIQIPVPGRFKIYEIRMLQKRQIVPVQFVLTSINVAASGPEKTKKKSRNTHSSAEAEKRGIIIPFPNMEKS</sequence>
<proteinExistence type="predicted"/>
<evidence type="ECO:0000313" key="2">
    <source>
        <dbReference type="EMBL" id="NDO37739.1"/>
    </source>
</evidence>
<protein>
    <submittedName>
        <fullName evidence="2">Uncharacterized protein</fullName>
    </submittedName>
</protein>
<accession>A0A845SLP7</accession>
<dbReference type="RefSeq" id="WP_162220221.1">
    <property type="nucleotide sequence ID" value="NZ_VIQT01000002.1"/>
</dbReference>
<comment type="caution">
    <text evidence="2">The sequence shown here is derived from an EMBL/GenBank/DDBJ whole genome shotgun (WGS) entry which is preliminary data.</text>
</comment>
<dbReference type="AlphaFoldDB" id="A0A845SLP7"/>